<keyword evidence="2" id="KW-0812">Transmembrane</keyword>
<comment type="caution">
    <text evidence="4">The sequence shown here is derived from an EMBL/GenBank/DDBJ whole genome shotgun (WGS) entry which is preliminary data.</text>
</comment>
<dbReference type="PANTHER" id="PTHR43000">
    <property type="entry name" value="DTDP-D-GLUCOSE 4,6-DEHYDRATASE-RELATED"/>
    <property type="match status" value="1"/>
</dbReference>
<dbReference type="InterPro" id="IPR001509">
    <property type="entry name" value="Epimerase_deHydtase"/>
</dbReference>
<evidence type="ECO:0000256" key="2">
    <source>
        <dbReference type="SAM" id="Phobius"/>
    </source>
</evidence>
<evidence type="ECO:0000313" key="5">
    <source>
        <dbReference type="Proteomes" id="UP000823904"/>
    </source>
</evidence>
<sequence length="339" mass="38558">MKDKTLNILLIGGLGFIGQALINFLAHQIPESYEQIKIIVLTRSLINKQRIPETADSYYTGNAADALLLERILFEKKIHYIIHLAGVSTVAKASLNPADAYLDNVKMTNAICEACSEYRRIRGVILASTSLVYQGSHNQSQHFENELIDARNLNPYIKSKYLAEFRAFDITDFPIVILRLSNIYGPGDTHKRLIPLTIQRLLSGEQPQIYVDQKTKLSSKTDYLFIYDLTEAVYKIILRLESDKNHIPSSCSILNIGSGCTYYIEDIVRMLIHEIDPARKPVILTQSNIDFHYPEMNVEKAEKEFGFKATTSLSEGLKITVNAWKKNFNHSNERKEVQS</sequence>
<dbReference type="Proteomes" id="UP000823904">
    <property type="component" value="Unassembled WGS sequence"/>
</dbReference>
<proteinExistence type="inferred from homology"/>
<dbReference type="AlphaFoldDB" id="A0A9D2PJ39"/>
<dbReference type="Pfam" id="PF01370">
    <property type="entry name" value="Epimerase"/>
    <property type="match status" value="1"/>
</dbReference>
<reference evidence="4" key="2">
    <citation type="submission" date="2021-04" db="EMBL/GenBank/DDBJ databases">
        <authorList>
            <person name="Gilroy R."/>
        </authorList>
    </citation>
    <scope>NUCLEOTIDE SEQUENCE</scope>
    <source>
        <strain evidence="4">ChiSjej3B21-8574</strain>
    </source>
</reference>
<feature type="transmembrane region" description="Helical" evidence="2">
    <location>
        <begin position="7"/>
        <end position="26"/>
    </location>
</feature>
<keyword evidence="2" id="KW-0472">Membrane</keyword>
<accession>A0A9D2PJ39</accession>
<keyword evidence="2" id="KW-1133">Transmembrane helix</keyword>
<evidence type="ECO:0000259" key="3">
    <source>
        <dbReference type="Pfam" id="PF01370"/>
    </source>
</evidence>
<gene>
    <name evidence="4" type="ORF">H9754_10620</name>
</gene>
<name>A0A9D2PJ39_9FIRM</name>
<comment type="similarity">
    <text evidence="1">Belongs to the NAD(P)-dependent epimerase/dehydratase family.</text>
</comment>
<evidence type="ECO:0000313" key="4">
    <source>
        <dbReference type="EMBL" id="HJC50996.1"/>
    </source>
</evidence>
<organism evidence="4 5">
    <name type="scientific">Candidatus Anaerostipes avistercoris</name>
    <dbReference type="NCBI Taxonomy" id="2838462"/>
    <lineage>
        <taxon>Bacteria</taxon>
        <taxon>Bacillati</taxon>
        <taxon>Bacillota</taxon>
        <taxon>Clostridia</taxon>
        <taxon>Lachnospirales</taxon>
        <taxon>Lachnospiraceae</taxon>
        <taxon>Anaerostipes</taxon>
    </lineage>
</organism>
<evidence type="ECO:0000256" key="1">
    <source>
        <dbReference type="ARBA" id="ARBA00007637"/>
    </source>
</evidence>
<dbReference type="SUPFAM" id="SSF51735">
    <property type="entry name" value="NAD(P)-binding Rossmann-fold domains"/>
    <property type="match status" value="1"/>
</dbReference>
<dbReference type="Gene3D" id="3.40.50.720">
    <property type="entry name" value="NAD(P)-binding Rossmann-like Domain"/>
    <property type="match status" value="1"/>
</dbReference>
<dbReference type="InterPro" id="IPR036291">
    <property type="entry name" value="NAD(P)-bd_dom_sf"/>
</dbReference>
<dbReference type="EMBL" id="DWWD01000042">
    <property type="protein sequence ID" value="HJC50996.1"/>
    <property type="molecule type" value="Genomic_DNA"/>
</dbReference>
<feature type="domain" description="NAD-dependent epimerase/dehydratase" evidence="3">
    <location>
        <begin position="8"/>
        <end position="245"/>
    </location>
</feature>
<reference evidence="4" key="1">
    <citation type="journal article" date="2021" name="PeerJ">
        <title>Extensive microbial diversity within the chicken gut microbiome revealed by metagenomics and culture.</title>
        <authorList>
            <person name="Gilroy R."/>
            <person name="Ravi A."/>
            <person name="Getino M."/>
            <person name="Pursley I."/>
            <person name="Horton D.L."/>
            <person name="Alikhan N.F."/>
            <person name="Baker D."/>
            <person name="Gharbi K."/>
            <person name="Hall N."/>
            <person name="Watson M."/>
            <person name="Adriaenssens E.M."/>
            <person name="Foster-Nyarko E."/>
            <person name="Jarju S."/>
            <person name="Secka A."/>
            <person name="Antonio M."/>
            <person name="Oren A."/>
            <person name="Chaudhuri R.R."/>
            <person name="La Ragione R."/>
            <person name="Hildebrand F."/>
            <person name="Pallen M.J."/>
        </authorList>
    </citation>
    <scope>NUCLEOTIDE SEQUENCE</scope>
    <source>
        <strain evidence="4">ChiSjej3B21-8574</strain>
    </source>
</reference>
<protein>
    <submittedName>
        <fullName evidence="4">NAD(P)-dependent oxidoreductase</fullName>
    </submittedName>
</protein>